<dbReference type="Proteomes" id="UP000812031">
    <property type="component" value="Unassembled WGS sequence"/>
</dbReference>
<organism evidence="3 4">
    <name type="scientific">Flavobacterium taihuense</name>
    <dbReference type="NCBI Taxonomy" id="2857508"/>
    <lineage>
        <taxon>Bacteria</taxon>
        <taxon>Pseudomonadati</taxon>
        <taxon>Bacteroidota</taxon>
        <taxon>Flavobacteriia</taxon>
        <taxon>Flavobacteriales</taxon>
        <taxon>Flavobacteriaceae</taxon>
        <taxon>Flavobacterium</taxon>
    </lineage>
</organism>
<feature type="signal peptide" evidence="2">
    <location>
        <begin position="1"/>
        <end position="18"/>
    </location>
</feature>
<evidence type="ECO:0000313" key="4">
    <source>
        <dbReference type="Proteomes" id="UP000812031"/>
    </source>
</evidence>
<dbReference type="Pfam" id="PF00756">
    <property type="entry name" value="Esterase"/>
    <property type="match status" value="1"/>
</dbReference>
<keyword evidence="2" id="KW-0732">Signal</keyword>
<dbReference type="GO" id="GO:0016787">
    <property type="term" value="F:hydrolase activity"/>
    <property type="evidence" value="ECO:0007669"/>
    <property type="project" value="UniProtKB-KW"/>
</dbReference>
<feature type="region of interest" description="Disordered" evidence="1">
    <location>
        <begin position="385"/>
        <end position="423"/>
    </location>
</feature>
<dbReference type="RefSeq" id="WP_219317616.1">
    <property type="nucleotide sequence ID" value="NZ_JAHWYN010000009.1"/>
</dbReference>
<feature type="chain" id="PRO_5045285633" evidence="2">
    <location>
        <begin position="19"/>
        <end position="423"/>
    </location>
</feature>
<sequence length="423" mass="48246">MKHLFAVLLAIFSISCFSQIKTINFDSAKLQGKRELYVSLPASYEKNPTKRYPLLILMDGDYLLNPFLGTLIYGSHWDDLPEVIIVGINQSKNNQRSIDCGLDNVTGMPDDKSVDFFDFISLELIPLIQHDYRTTNFKIIAGHDTTAAFLNFFLYKDNPLFNAYICLSPELPINMEDELPEILASAKLPLFYYLSTADGDDKKMQERIKNFDTKIQTIKNPNLNYKFENFNDASHFSLVLHSIPTALYQIFTAAQPISTLEYETKIVTLKEGYVDYLKNKYDIIENSFGIKNPIRITDFKAIEAAILENKDYNELDALAILADKNYPKSMLGDYELATMFEKKGDNPRAVRYYMSGFNKEEIADLTKDMMFAKAEELKKTYAKKPKIKGKVGQDTEAKQEVIEETPASDAPATDTPVTEEKKQ</sequence>
<dbReference type="InterPro" id="IPR000801">
    <property type="entry name" value="Esterase-like"/>
</dbReference>
<evidence type="ECO:0000256" key="1">
    <source>
        <dbReference type="SAM" id="MobiDB-lite"/>
    </source>
</evidence>
<accession>A0ABS6XWS4</accession>
<keyword evidence="3" id="KW-0378">Hydrolase</keyword>
<dbReference type="PANTHER" id="PTHR48098">
    <property type="entry name" value="ENTEROCHELIN ESTERASE-RELATED"/>
    <property type="match status" value="1"/>
</dbReference>
<dbReference type="EMBL" id="JAHWYN010000009">
    <property type="protein sequence ID" value="MBW4361133.1"/>
    <property type="molecule type" value="Genomic_DNA"/>
</dbReference>
<dbReference type="PANTHER" id="PTHR48098:SF6">
    <property type="entry name" value="FERRI-BACILLIBACTIN ESTERASE BESA"/>
    <property type="match status" value="1"/>
</dbReference>
<comment type="caution">
    <text evidence="3">The sequence shown here is derived from an EMBL/GenBank/DDBJ whole genome shotgun (WGS) entry which is preliminary data.</text>
</comment>
<evidence type="ECO:0000313" key="3">
    <source>
        <dbReference type="EMBL" id="MBW4361133.1"/>
    </source>
</evidence>
<proteinExistence type="predicted"/>
<dbReference type="PROSITE" id="PS51257">
    <property type="entry name" value="PROKAR_LIPOPROTEIN"/>
    <property type="match status" value="1"/>
</dbReference>
<reference evidence="3 4" key="1">
    <citation type="submission" date="2021-07" db="EMBL/GenBank/DDBJ databases">
        <title>Flavobacterium sp. nov. isolated from sediment on the Taihu Lake.</title>
        <authorList>
            <person name="Qu J.-H."/>
        </authorList>
    </citation>
    <scope>NUCLEOTIDE SEQUENCE [LARGE SCALE GENOMIC DNA]</scope>
    <source>
        <strain evidence="3 4">NAS39</strain>
    </source>
</reference>
<protein>
    <submittedName>
        <fullName evidence="3">Alpha/beta hydrolase</fullName>
    </submittedName>
</protein>
<feature type="compositionally biased region" description="Basic and acidic residues" evidence="1">
    <location>
        <begin position="391"/>
        <end position="401"/>
    </location>
</feature>
<dbReference type="InterPro" id="IPR050583">
    <property type="entry name" value="Mycobacterial_A85_antigen"/>
</dbReference>
<keyword evidence="4" id="KW-1185">Reference proteome</keyword>
<name>A0ABS6XWS4_9FLAO</name>
<gene>
    <name evidence="3" type="ORF">KZH69_11615</name>
</gene>
<evidence type="ECO:0000256" key="2">
    <source>
        <dbReference type="SAM" id="SignalP"/>
    </source>
</evidence>